<dbReference type="SUPFAM" id="SSF63829">
    <property type="entry name" value="Calcium-dependent phosphotriesterase"/>
    <property type="match status" value="1"/>
</dbReference>
<name>A0A9W4FG27_9MYCO</name>
<feature type="compositionally biased region" description="Polar residues" evidence="2">
    <location>
        <begin position="46"/>
        <end position="55"/>
    </location>
</feature>
<feature type="compositionally biased region" description="Acidic residues" evidence="2">
    <location>
        <begin position="116"/>
        <end position="139"/>
    </location>
</feature>
<sequence>MGYSRYVGRVGALAVVLGVGAAVGTIPGMAWAEDGEGAAPGGGAGTSQESSNTAQDPGAAVQDPPPAGVPSSDSVPDEGPQPLSSADADAEEAPGSAVTVDLGGGVVVSSSGGSLPDEEDIDEDEDVAPPAEDEGDEVDGLETAIEQPKPLQDNDSYASAAPNEPEVADVDTLAATTVESPAGPAAPSAETTPQPEVEQFVAVVTTDQSVVETASAPAVGRAEPTSEFTTVLTTLFSPFATDDPEAPVENPLVWVLAAAARREVGTGLQTEEAATFGITGDVNASLMAAATNSVPTATLTSQKPPTSTGTVTGKVTAADPDGDKLTYSALTTPKGTVTVTSTGSFTYTPTAVARHAAAAADADPAAKTDTFTIRVDDGRGGTADVDVNVSIVPANSAPTTTTPTVGKPDPVSGLVTGKITAVDKDGDTLTYTPSTSANGTLHVNPDGTFTYIPTAAARETARATSTADTDKFTVTITDGHGGTKTVAVTAAIAPRDAAPIDGTYTLGAPSATSGALKGTATATDPDGDTMTFTAGTKPAKGSVNVTSTGGFTYTPTTAARHAAATGAPGTGTDTFTINVKDKYGAITPITVNVSILPKNAAPTNGTVTVGQPDSATGTVNGKVTANDADRDILTYSGSTSTSKGAVVVNSNGTFTYTPNPVARHAAAALNAPAAAKIDTFTVMVDDGHGGAPLAVTVKVTISPKNSAPTNGRTSGVQTNTSTGMVTGTVLADDVDGDALTYAGPTSTSAGSLVVNPNGTFAFTPTEAARQAAGAANAPASAKTTTFSVTVNDGHTGGTTTVTVQVNIAPPAASANPSPIAGLPVGNAVVGKTGIIYQPIARTDAQGRASWFVRAYHPYGGLIGDTAAFSGEPSGPIVRTDGGITIVSYDSAAQTATVRVINAKSVSTTTTVPASSALQVVGQNDRYYLAAAGGFDAQGRPIVKLIPLSAGAATAYQINSDPVLGPDGSIAAFQVSGTTPATLKVKILAINAGGVSHTASVPNPGSLVPGAEISVGPQGTVYLPTIDESFNTKVLVFSPSGALSTRQVAGFPVSDVMVAPDGTAYLVTRSNDNPNEVRVSVINNGVITSSAVNTFFDPTLLDTASNGTLFLLNSDSETDANQVIVVRPNGSLSFVPLGDFAFSVDHVKDPLNNLWVSYSEGGNPVRAVISPTGQKTVIPFDFDNLTFGADGTAYATVATPNGVVVRISTSKFAGYKESAPVGDDSFLKLTIGPNGNVAVVSSGPANPLTVLDRNGDVVGFITSDDGQVVGQVVFDDAGNAYFTVKDIAADGTTITTVWRVTSAGAEKYAVYSGAPVTEESGVTATSSSVVIGEGGRLLVTTVDTSGPTPTTKVHVVAPPAGDSRVTITNEPTNTTTSVTNGKVTVHPAPGAPASDVQYEGSNSGQLGTVVVNPDGTYTYTPSAAARQLAAESGRVLGVMFLIKATDSLGNSTAIPVTVQILPAGYPTDPEPAPQRFLDFIALPGGINPRGNYSVQSLFTGDLEAELGPDDEWLYHHGEWTMANAPDKVVDPRTGQLVTPDVYVVTGVNLPGEMGNPFITGFRKMTVGDAIDIKIDVYSDEHPYTTYSVMEFLPGTFPEGLFYERIPGQVGGYIFNNEIPQAIYDMWQQQIESEELEKAFAEEMARRERVEGVIHWVGENGQTILETIYTPQLKIADIAIGAVEVGANGGLEIVTDLNEVREIQGSQPYGQWIVVGPELQAAPLIGIPSD</sequence>
<evidence type="ECO:0000256" key="2">
    <source>
        <dbReference type="SAM" id="MobiDB-lite"/>
    </source>
</evidence>
<proteinExistence type="predicted"/>
<dbReference type="InterPro" id="IPR010221">
    <property type="entry name" value="VCBS_dom"/>
</dbReference>
<evidence type="ECO:0008006" key="5">
    <source>
        <dbReference type="Google" id="ProtNLM"/>
    </source>
</evidence>
<dbReference type="NCBIfam" id="TIGR01965">
    <property type="entry name" value="VCBS_repeat"/>
    <property type="match status" value="6"/>
</dbReference>
<dbReference type="KEGG" id="mgau:MGALJ_35210"/>
<feature type="compositionally biased region" description="Polar residues" evidence="2">
    <location>
        <begin position="296"/>
        <end position="313"/>
    </location>
</feature>
<dbReference type="Gene3D" id="2.60.40.10">
    <property type="entry name" value="Immunoglobulins"/>
    <property type="match status" value="1"/>
</dbReference>
<evidence type="ECO:0000313" key="4">
    <source>
        <dbReference type="Proteomes" id="UP000465785"/>
    </source>
</evidence>
<dbReference type="EMBL" id="AP022601">
    <property type="protein sequence ID" value="BBY93852.1"/>
    <property type="molecule type" value="Genomic_DNA"/>
</dbReference>
<dbReference type="RefSeq" id="WP_163730739.1">
    <property type="nucleotide sequence ID" value="NZ_AP022601.1"/>
</dbReference>
<organism evidence="3 4">
    <name type="scientific">Mycobacterium gallinarum</name>
    <dbReference type="NCBI Taxonomy" id="39689"/>
    <lineage>
        <taxon>Bacteria</taxon>
        <taxon>Bacillati</taxon>
        <taxon>Actinomycetota</taxon>
        <taxon>Actinomycetes</taxon>
        <taxon>Mycobacteriales</taxon>
        <taxon>Mycobacteriaceae</taxon>
        <taxon>Mycobacterium</taxon>
    </lineage>
</organism>
<feature type="region of interest" description="Disordered" evidence="2">
    <location>
        <begin position="296"/>
        <end position="316"/>
    </location>
</feature>
<feature type="region of interest" description="Disordered" evidence="2">
    <location>
        <begin position="1360"/>
        <end position="1400"/>
    </location>
</feature>
<dbReference type="InterPro" id="IPR013783">
    <property type="entry name" value="Ig-like_fold"/>
</dbReference>
<keyword evidence="4" id="KW-1185">Reference proteome</keyword>
<reference evidence="3 4" key="1">
    <citation type="journal article" date="2019" name="Emerg. Microbes Infect.">
        <title>Comprehensive subspecies identification of 175 nontuberculous mycobacteria species based on 7547 genomic profiles.</title>
        <authorList>
            <person name="Matsumoto Y."/>
            <person name="Kinjo T."/>
            <person name="Motooka D."/>
            <person name="Nabeya D."/>
            <person name="Jung N."/>
            <person name="Uechi K."/>
            <person name="Horii T."/>
            <person name="Iida T."/>
            <person name="Fujita J."/>
            <person name="Nakamura S."/>
        </authorList>
    </citation>
    <scope>NUCLEOTIDE SEQUENCE [LARGE SCALE GENOMIC DNA]</scope>
    <source>
        <strain evidence="3 4">JCM 6399</strain>
    </source>
</reference>
<feature type="region of interest" description="Disordered" evidence="2">
    <location>
        <begin position="34"/>
        <end position="139"/>
    </location>
</feature>
<protein>
    <recommendedName>
        <fullName evidence="5">Tandem-95 repeat protein</fullName>
    </recommendedName>
</protein>
<gene>
    <name evidence="3" type="ORF">MGALJ_35210</name>
</gene>
<dbReference type="Proteomes" id="UP000465785">
    <property type="component" value="Chromosome"/>
</dbReference>
<evidence type="ECO:0000313" key="3">
    <source>
        <dbReference type="EMBL" id="BBY93852.1"/>
    </source>
</evidence>
<feature type="compositionally biased region" description="Low complexity" evidence="2">
    <location>
        <begin position="1364"/>
        <end position="1384"/>
    </location>
</feature>
<keyword evidence="1" id="KW-0175">Coiled coil</keyword>
<accession>A0A9W4FG27</accession>
<feature type="coiled-coil region" evidence="1">
    <location>
        <begin position="1622"/>
        <end position="1649"/>
    </location>
</feature>
<dbReference type="GO" id="GO:0005975">
    <property type="term" value="P:carbohydrate metabolic process"/>
    <property type="evidence" value="ECO:0007669"/>
    <property type="project" value="UniProtKB-ARBA"/>
</dbReference>
<dbReference type="Pfam" id="PF17963">
    <property type="entry name" value="Big_9"/>
    <property type="match status" value="5"/>
</dbReference>
<evidence type="ECO:0000256" key="1">
    <source>
        <dbReference type="SAM" id="Coils"/>
    </source>
</evidence>